<dbReference type="Proteomes" id="UP001652264">
    <property type="component" value="Unassembled WGS sequence"/>
</dbReference>
<organism evidence="11 12">
    <name type="scientific">Curtobacterium citreum</name>
    <dbReference type="NCBI Taxonomy" id="2036"/>
    <lineage>
        <taxon>Bacteria</taxon>
        <taxon>Bacillati</taxon>
        <taxon>Actinomycetota</taxon>
        <taxon>Actinomycetes</taxon>
        <taxon>Micrococcales</taxon>
        <taxon>Microbacteriaceae</taxon>
        <taxon>Curtobacterium</taxon>
    </lineage>
</organism>
<keyword evidence="12" id="KW-1185">Reference proteome</keyword>
<name>A0ABT2HLU2_9MICO</name>
<dbReference type="PANTHER" id="PTHR24421">
    <property type="entry name" value="NITRATE/NITRITE SENSOR PROTEIN NARX-RELATED"/>
    <property type="match status" value="1"/>
</dbReference>
<evidence type="ECO:0000256" key="1">
    <source>
        <dbReference type="ARBA" id="ARBA00000085"/>
    </source>
</evidence>
<evidence type="ECO:0000256" key="3">
    <source>
        <dbReference type="ARBA" id="ARBA00022553"/>
    </source>
</evidence>
<feature type="transmembrane region" description="Helical" evidence="9">
    <location>
        <begin position="104"/>
        <end position="122"/>
    </location>
</feature>
<keyword evidence="3" id="KW-0597">Phosphoprotein</keyword>
<evidence type="ECO:0000256" key="2">
    <source>
        <dbReference type="ARBA" id="ARBA00012438"/>
    </source>
</evidence>
<dbReference type="CDD" id="cd16917">
    <property type="entry name" value="HATPase_UhpB-NarQ-NarX-like"/>
    <property type="match status" value="1"/>
</dbReference>
<dbReference type="GeneID" id="95323633"/>
<comment type="caution">
    <text evidence="11">The sequence shown here is derived from an EMBL/GenBank/DDBJ whole genome shotgun (WGS) entry which is preliminary data.</text>
</comment>
<dbReference type="InterPro" id="IPR005467">
    <property type="entry name" value="His_kinase_dom"/>
</dbReference>
<dbReference type="PIRSF" id="PIRSF037434">
    <property type="entry name" value="STHK_ChrS"/>
    <property type="match status" value="1"/>
</dbReference>
<accession>A0ABT2HLU2</accession>
<keyword evidence="9" id="KW-1133">Transmembrane helix</keyword>
<evidence type="ECO:0000256" key="4">
    <source>
        <dbReference type="ARBA" id="ARBA00022679"/>
    </source>
</evidence>
<feature type="transmembrane region" description="Helical" evidence="9">
    <location>
        <begin position="38"/>
        <end position="56"/>
    </location>
</feature>
<evidence type="ECO:0000256" key="8">
    <source>
        <dbReference type="ARBA" id="ARBA00023012"/>
    </source>
</evidence>
<keyword evidence="9" id="KW-0472">Membrane</keyword>
<dbReference type="EC" id="2.7.13.3" evidence="2"/>
<keyword evidence="7" id="KW-0067">ATP-binding</keyword>
<feature type="transmembrane region" description="Helical" evidence="9">
    <location>
        <begin position="12"/>
        <end position="32"/>
    </location>
</feature>
<keyword evidence="9" id="KW-0812">Transmembrane</keyword>
<dbReference type="InterPro" id="IPR011712">
    <property type="entry name" value="Sig_transdc_His_kin_sub3_dim/P"/>
</dbReference>
<dbReference type="EMBL" id="JANVAD010000012">
    <property type="protein sequence ID" value="MCS6524246.1"/>
    <property type="molecule type" value="Genomic_DNA"/>
</dbReference>
<evidence type="ECO:0000256" key="9">
    <source>
        <dbReference type="SAM" id="Phobius"/>
    </source>
</evidence>
<feature type="domain" description="Histidine kinase" evidence="10">
    <location>
        <begin position="296"/>
        <end position="383"/>
    </location>
</feature>
<sequence>MDRSGTHANRGLHVAFGVTVALVTVIAALGWSPWSSRWPAFVMLGVLALAYAAYGWRGYARPRAAAGFVPVLVVAALVLPAVVPSTAFVQCILFPVAWCQLDRVRTSVAVSVVIGVASGIGLQIASGPAAVVSTLLIETVSVAGACALGLWITRIAQLSDERRVLLEQLQATQASLAEAHRTAGITSERERLARELHDTVAQDLAGIVMLTERARGDLAAHRTDRLDERLAVLEESARTALEGSRTLVAAGAAGVASDGLCAALHRLGERFHRETGIPVEVDASDSALDRDVQVVLLRVGQEALANVRAHARAESVQMRLRTDADRVTLRVVDDGVGFEPARATAGRGLPGLRDRLTLAGGTCTVTSAHGSGTVVEAALPLQLVTTGTLAPAQAVAVPPPVPA</sequence>
<dbReference type="Gene3D" id="1.20.5.1930">
    <property type="match status" value="1"/>
</dbReference>
<gene>
    <name evidence="11" type="ORF">NYQ28_16885</name>
</gene>
<evidence type="ECO:0000256" key="7">
    <source>
        <dbReference type="ARBA" id="ARBA00022840"/>
    </source>
</evidence>
<evidence type="ECO:0000313" key="11">
    <source>
        <dbReference type="EMBL" id="MCS6524246.1"/>
    </source>
</evidence>
<dbReference type="Pfam" id="PF02518">
    <property type="entry name" value="HATPase_c"/>
    <property type="match status" value="1"/>
</dbReference>
<feature type="transmembrane region" description="Helical" evidence="9">
    <location>
        <begin position="68"/>
        <end position="98"/>
    </location>
</feature>
<feature type="transmembrane region" description="Helical" evidence="9">
    <location>
        <begin position="129"/>
        <end position="152"/>
    </location>
</feature>
<keyword evidence="6 11" id="KW-0418">Kinase</keyword>
<dbReference type="RefSeq" id="WP_167510037.1">
    <property type="nucleotide sequence ID" value="NZ_BMNV01000015.1"/>
</dbReference>
<evidence type="ECO:0000313" key="12">
    <source>
        <dbReference type="Proteomes" id="UP001652264"/>
    </source>
</evidence>
<dbReference type="Gene3D" id="3.30.565.10">
    <property type="entry name" value="Histidine kinase-like ATPase, C-terminal domain"/>
    <property type="match status" value="1"/>
</dbReference>
<keyword evidence="5" id="KW-0547">Nucleotide-binding</keyword>
<dbReference type="Pfam" id="PF07730">
    <property type="entry name" value="HisKA_3"/>
    <property type="match status" value="1"/>
</dbReference>
<dbReference type="InterPro" id="IPR036890">
    <property type="entry name" value="HATPase_C_sf"/>
</dbReference>
<dbReference type="InterPro" id="IPR017205">
    <property type="entry name" value="Sig_transdc_His_kinase_ChrS"/>
</dbReference>
<evidence type="ECO:0000256" key="6">
    <source>
        <dbReference type="ARBA" id="ARBA00022777"/>
    </source>
</evidence>
<proteinExistence type="predicted"/>
<evidence type="ECO:0000256" key="5">
    <source>
        <dbReference type="ARBA" id="ARBA00022741"/>
    </source>
</evidence>
<protein>
    <recommendedName>
        <fullName evidence="2">histidine kinase</fullName>
        <ecNumber evidence="2">2.7.13.3</ecNumber>
    </recommendedName>
</protein>
<dbReference type="SUPFAM" id="SSF55874">
    <property type="entry name" value="ATPase domain of HSP90 chaperone/DNA topoisomerase II/histidine kinase"/>
    <property type="match status" value="1"/>
</dbReference>
<dbReference type="PROSITE" id="PS50109">
    <property type="entry name" value="HIS_KIN"/>
    <property type="match status" value="1"/>
</dbReference>
<reference evidence="11 12" key="1">
    <citation type="submission" date="2022-08" db="EMBL/GenBank/DDBJ databases">
        <title>Taxonomy of Curtobacterium flaccumfaciens.</title>
        <authorList>
            <person name="Osdaghi E."/>
            <person name="Taghavi S.M."/>
            <person name="Hamidizade M."/>
            <person name="Abachi H."/>
            <person name="Fazliarab A."/>
            <person name="Baeyen S."/>
            <person name="Portier P."/>
            <person name="Van Vaerenbergh J."/>
            <person name="Jacques M.-A."/>
        </authorList>
    </citation>
    <scope>NUCLEOTIDE SEQUENCE [LARGE SCALE GENOMIC DNA]</scope>
    <source>
        <strain evidence="11 12">LMG8786T</strain>
    </source>
</reference>
<evidence type="ECO:0000259" key="10">
    <source>
        <dbReference type="PROSITE" id="PS50109"/>
    </source>
</evidence>
<keyword evidence="4" id="KW-0808">Transferase</keyword>
<dbReference type="GO" id="GO:0016301">
    <property type="term" value="F:kinase activity"/>
    <property type="evidence" value="ECO:0007669"/>
    <property type="project" value="UniProtKB-KW"/>
</dbReference>
<dbReference type="InterPro" id="IPR003594">
    <property type="entry name" value="HATPase_dom"/>
</dbReference>
<comment type="catalytic activity">
    <reaction evidence="1">
        <text>ATP + protein L-histidine = ADP + protein N-phospho-L-histidine.</text>
        <dbReference type="EC" id="2.7.13.3"/>
    </reaction>
</comment>
<keyword evidence="8" id="KW-0902">Two-component regulatory system</keyword>
<dbReference type="InterPro" id="IPR050482">
    <property type="entry name" value="Sensor_HK_TwoCompSys"/>
</dbReference>
<dbReference type="PANTHER" id="PTHR24421:SF10">
    <property type="entry name" value="NITRATE_NITRITE SENSOR PROTEIN NARQ"/>
    <property type="match status" value="1"/>
</dbReference>